<dbReference type="OrthoDB" id="47375at2759"/>
<evidence type="ECO:0000313" key="2">
    <source>
        <dbReference type="Proteomes" id="UP000789595"/>
    </source>
</evidence>
<reference evidence="1" key="1">
    <citation type="submission" date="2021-11" db="EMBL/GenBank/DDBJ databases">
        <authorList>
            <consortium name="Genoscope - CEA"/>
            <person name="William W."/>
        </authorList>
    </citation>
    <scope>NUCLEOTIDE SEQUENCE</scope>
</reference>
<dbReference type="Proteomes" id="UP000789595">
    <property type="component" value="Unassembled WGS sequence"/>
</dbReference>
<dbReference type="AlphaFoldDB" id="A0A8J2X397"/>
<gene>
    <name evidence="1" type="ORF">PECAL_3P26680</name>
</gene>
<proteinExistence type="predicted"/>
<keyword evidence="2" id="KW-1185">Reference proteome</keyword>
<evidence type="ECO:0000313" key="1">
    <source>
        <dbReference type="EMBL" id="CAH0372656.1"/>
    </source>
</evidence>
<comment type="caution">
    <text evidence="1">The sequence shown here is derived from an EMBL/GenBank/DDBJ whole genome shotgun (WGS) entry which is preliminary data.</text>
</comment>
<protein>
    <submittedName>
        <fullName evidence="1">Uncharacterized protein</fullName>
    </submittedName>
</protein>
<organism evidence="1 2">
    <name type="scientific">Pelagomonas calceolata</name>
    <dbReference type="NCBI Taxonomy" id="35677"/>
    <lineage>
        <taxon>Eukaryota</taxon>
        <taxon>Sar</taxon>
        <taxon>Stramenopiles</taxon>
        <taxon>Ochrophyta</taxon>
        <taxon>Pelagophyceae</taxon>
        <taxon>Pelagomonadales</taxon>
        <taxon>Pelagomonadaceae</taxon>
        <taxon>Pelagomonas</taxon>
    </lineage>
</organism>
<dbReference type="EMBL" id="CAKKNE010000003">
    <property type="protein sequence ID" value="CAH0372656.1"/>
    <property type="molecule type" value="Genomic_DNA"/>
</dbReference>
<name>A0A8J2X397_9STRA</name>
<sequence length="308" mass="34190">MPGLIALPITVAAGVVSTIKGQNQIIGPRPCTFPLPTVAVSMNASTEHAYSWRYMAATRGVDAFQMRRGVDSSDERTMATFIPLELRHSILRLTADLRKIVYRKISNWAVTRSLCADVIRGKFSARGHPSGAVLKLEDDAQFLPDFCGASTRVLEALPSRGDWDILYLGHCAEATHRVRSCHRIQGAPRGHEFVSKGKKPMCTHAYAITRRGARRIYDLLEGWPSVYLERVLAAAEPGKGFPGNNTPRIFWQVDWGHDFELAHLIKRNELDAFLAWPPTVVQPWQLSRRASSDDILRPAPSVLPAACG</sequence>
<accession>A0A8J2X397</accession>